<evidence type="ECO:0000313" key="4">
    <source>
        <dbReference type="Proteomes" id="UP001501288"/>
    </source>
</evidence>
<dbReference type="Gene3D" id="3.40.50.150">
    <property type="entry name" value="Vaccinia Virus protein VP39"/>
    <property type="match status" value="1"/>
</dbReference>
<protein>
    <submittedName>
        <fullName evidence="3">Class I SAM-dependent methyltransferase</fullName>
    </submittedName>
</protein>
<dbReference type="RefSeq" id="WP_346029344.1">
    <property type="nucleotide sequence ID" value="NZ_BAAANV010000003.1"/>
</dbReference>
<keyword evidence="1 3" id="KW-0489">Methyltransferase</keyword>
<keyword evidence="4" id="KW-1185">Reference proteome</keyword>
<keyword evidence="2" id="KW-0808">Transferase</keyword>
<evidence type="ECO:0000256" key="2">
    <source>
        <dbReference type="ARBA" id="ARBA00022679"/>
    </source>
</evidence>
<comment type="caution">
    <text evidence="3">The sequence shown here is derived from an EMBL/GenBank/DDBJ whole genome shotgun (WGS) entry which is preliminary data.</text>
</comment>
<dbReference type="InterPro" id="IPR029063">
    <property type="entry name" value="SAM-dependent_MTases_sf"/>
</dbReference>
<dbReference type="GO" id="GO:0008168">
    <property type="term" value="F:methyltransferase activity"/>
    <property type="evidence" value="ECO:0007669"/>
    <property type="project" value="UniProtKB-KW"/>
</dbReference>
<dbReference type="PANTHER" id="PTHR40048:SF1">
    <property type="entry name" value="RHAMNOSYL O-METHYLTRANSFERASE"/>
    <property type="match status" value="1"/>
</dbReference>
<sequence length="207" mass="22660">MTPQLPQHVLDAFDATTGFMPLGEGRALFEAACTARPGTWLEIGTYCGKSTVLLAQAAREVGGTQIVTVDHHHGSEENQPGWEWHDTSMVDEHSGLLDTLPSFRRTWDEHVKDVVSAVVATTEQVAAWWSTPVEFLFLDGNHVEEMAQHDYAAFAQHVAPGGLLAVHDVFPDPNDGGQAPWHVVERALAEGFEEVSVTGSLRVLRRA</sequence>
<dbReference type="SUPFAM" id="SSF53335">
    <property type="entry name" value="S-adenosyl-L-methionine-dependent methyltransferases"/>
    <property type="match status" value="1"/>
</dbReference>
<dbReference type="EMBL" id="BAAANV010000003">
    <property type="protein sequence ID" value="GAA1530726.1"/>
    <property type="molecule type" value="Genomic_DNA"/>
</dbReference>
<accession>A0ABN2B228</accession>
<dbReference type="Pfam" id="PF13578">
    <property type="entry name" value="Methyltransf_24"/>
    <property type="match status" value="1"/>
</dbReference>
<name>A0ABN2B228_9MICO</name>
<reference evidence="3 4" key="1">
    <citation type="journal article" date="2019" name="Int. J. Syst. Evol. Microbiol.">
        <title>The Global Catalogue of Microorganisms (GCM) 10K type strain sequencing project: providing services to taxonomists for standard genome sequencing and annotation.</title>
        <authorList>
            <consortium name="The Broad Institute Genomics Platform"/>
            <consortium name="The Broad Institute Genome Sequencing Center for Infectious Disease"/>
            <person name="Wu L."/>
            <person name="Ma J."/>
        </authorList>
    </citation>
    <scope>NUCLEOTIDE SEQUENCE [LARGE SCALE GENOMIC DNA]</scope>
    <source>
        <strain evidence="3 4">JCM 14588</strain>
    </source>
</reference>
<dbReference type="GO" id="GO:0032259">
    <property type="term" value="P:methylation"/>
    <property type="evidence" value="ECO:0007669"/>
    <property type="project" value="UniProtKB-KW"/>
</dbReference>
<dbReference type="Proteomes" id="UP001501288">
    <property type="component" value="Unassembled WGS sequence"/>
</dbReference>
<evidence type="ECO:0000256" key="1">
    <source>
        <dbReference type="ARBA" id="ARBA00022603"/>
    </source>
</evidence>
<organism evidence="3 4">
    <name type="scientific">Dermacoccus barathri</name>
    <dbReference type="NCBI Taxonomy" id="322601"/>
    <lineage>
        <taxon>Bacteria</taxon>
        <taxon>Bacillati</taxon>
        <taxon>Actinomycetota</taxon>
        <taxon>Actinomycetes</taxon>
        <taxon>Micrococcales</taxon>
        <taxon>Dermacoccaceae</taxon>
        <taxon>Dermacoccus</taxon>
    </lineage>
</organism>
<proteinExistence type="predicted"/>
<evidence type="ECO:0000313" key="3">
    <source>
        <dbReference type="EMBL" id="GAA1530726.1"/>
    </source>
</evidence>
<dbReference type="PANTHER" id="PTHR40048">
    <property type="entry name" value="RHAMNOSYL O-METHYLTRANSFERASE"/>
    <property type="match status" value="1"/>
</dbReference>
<gene>
    <name evidence="3" type="ORF">GCM10009762_01400</name>
</gene>